<dbReference type="VEuPathDB" id="FungiDB:QG37_01756"/>
<reference evidence="2" key="1">
    <citation type="journal article" date="2015" name="BMC Genomics">
        <title>Draft genome of a commonly misdiagnosed multidrug resistant pathogen Candida auris.</title>
        <authorList>
            <person name="Chatterjee S."/>
            <person name="Alampalli S.V."/>
            <person name="Nageshan R.K."/>
            <person name="Chettiar S.T."/>
            <person name="Joshi S."/>
            <person name="Tatu U.S."/>
        </authorList>
    </citation>
    <scope>NUCLEOTIDE SEQUENCE [LARGE SCALE GENOMIC DNA]</scope>
    <source>
        <strain evidence="2">6684</strain>
    </source>
</reference>
<dbReference type="EMBL" id="LGST01000016">
    <property type="protein sequence ID" value="KNE00887.1"/>
    <property type="molecule type" value="Genomic_DNA"/>
</dbReference>
<name>A0A0L0P3D4_CANAR</name>
<proteinExistence type="predicted"/>
<gene>
    <name evidence="1" type="ORF">QG37_01756</name>
</gene>
<evidence type="ECO:0000313" key="1">
    <source>
        <dbReference type="EMBL" id="KNE00887.1"/>
    </source>
</evidence>
<dbReference type="AlphaFoldDB" id="A0A0L0P3D4"/>
<accession>A0A0L0P3D4</accession>
<dbReference type="Proteomes" id="UP000037122">
    <property type="component" value="Unassembled WGS sequence"/>
</dbReference>
<sequence length="45" mass="5253">MELFSDTESNGGHMNRDSEMLYGLEWEEWKGYVGKRTSRAIAQNQ</sequence>
<comment type="caution">
    <text evidence="1">The sequence shown here is derived from an EMBL/GenBank/DDBJ whole genome shotgun (WGS) entry which is preliminary data.</text>
</comment>
<evidence type="ECO:0000313" key="2">
    <source>
        <dbReference type="Proteomes" id="UP000037122"/>
    </source>
</evidence>
<protein>
    <submittedName>
        <fullName evidence="1">Uncharacterized protein</fullName>
    </submittedName>
</protein>
<organism evidence="1 2">
    <name type="scientific">Candidozyma auris</name>
    <name type="common">Yeast</name>
    <name type="synonym">Candida auris</name>
    <dbReference type="NCBI Taxonomy" id="498019"/>
    <lineage>
        <taxon>Eukaryota</taxon>
        <taxon>Fungi</taxon>
        <taxon>Dikarya</taxon>
        <taxon>Ascomycota</taxon>
        <taxon>Saccharomycotina</taxon>
        <taxon>Pichiomycetes</taxon>
        <taxon>Metschnikowiaceae</taxon>
        <taxon>Candidozyma</taxon>
    </lineage>
</organism>